<evidence type="ECO:0000313" key="1">
    <source>
        <dbReference type="EMBL" id="RLU58476.1"/>
    </source>
</evidence>
<reference evidence="1 2" key="1">
    <citation type="submission" date="2018-06" db="EMBL/GenBank/DDBJ databases">
        <title>Mutators as drivers of adaptation in pathogenic bacteria and a risk factor for host jumps and vaccine escape.</title>
        <authorList>
            <person name="Barnes A.C."/>
            <person name="Silayeva O."/>
        </authorList>
    </citation>
    <scope>NUCLEOTIDE SEQUENCE [LARGE SCALE GENOMIC DNA]</scope>
    <source>
        <strain evidence="1 2">QMA0445</strain>
    </source>
</reference>
<gene>
    <name evidence="1" type="ORF">DIY07_01975</name>
</gene>
<accession>A0A3L8GL07</accession>
<protein>
    <submittedName>
        <fullName evidence="1">Uncharacterized protein</fullName>
    </submittedName>
</protein>
<dbReference type="OrthoDB" id="2224757at2"/>
<dbReference type="Proteomes" id="UP000269148">
    <property type="component" value="Unassembled WGS sequence"/>
</dbReference>
<evidence type="ECO:0000313" key="2">
    <source>
        <dbReference type="Proteomes" id="UP000269148"/>
    </source>
</evidence>
<dbReference type="RefSeq" id="WP_121791949.1">
    <property type="nucleotide sequence ID" value="NZ_QLQC01000026.1"/>
</dbReference>
<proteinExistence type="predicted"/>
<name>A0A3L8GL07_STRIN</name>
<dbReference type="AlphaFoldDB" id="A0A3L8GL07"/>
<dbReference type="EMBL" id="QLQD01000023">
    <property type="protein sequence ID" value="RLU58476.1"/>
    <property type="molecule type" value="Genomic_DNA"/>
</dbReference>
<organism evidence="1 2">
    <name type="scientific">Streptococcus iniae</name>
    <name type="common">Streptococcus shiloi</name>
    <dbReference type="NCBI Taxonomy" id="1346"/>
    <lineage>
        <taxon>Bacteria</taxon>
        <taxon>Bacillati</taxon>
        <taxon>Bacillota</taxon>
        <taxon>Bacilli</taxon>
        <taxon>Lactobacillales</taxon>
        <taxon>Streptococcaceae</taxon>
        <taxon>Streptococcus</taxon>
    </lineage>
</organism>
<sequence>MTYCEQKLKQIYNNFTFSAGVYGYDKHLLRLLYVDTLEHLSDQLKCLKKAHYPHGELTFYGNYYRRLITQYYHSHQAMA</sequence>
<comment type="caution">
    <text evidence="1">The sequence shown here is derived from an EMBL/GenBank/DDBJ whole genome shotgun (WGS) entry which is preliminary data.</text>
</comment>